<keyword evidence="1" id="KW-0472">Membrane</keyword>
<name>A0A9N8D7K7_9STRA</name>
<feature type="transmembrane region" description="Helical" evidence="1">
    <location>
        <begin position="47"/>
        <end position="67"/>
    </location>
</feature>
<protein>
    <submittedName>
        <fullName evidence="2">Uncharacterized protein</fullName>
    </submittedName>
</protein>
<dbReference type="OrthoDB" id="47451at2759"/>
<evidence type="ECO:0000256" key="1">
    <source>
        <dbReference type="SAM" id="Phobius"/>
    </source>
</evidence>
<dbReference type="EMBL" id="CAICTM010000030">
    <property type="protein sequence ID" value="CAB9498017.1"/>
    <property type="molecule type" value="Genomic_DNA"/>
</dbReference>
<accession>A0A9N8D7K7</accession>
<reference evidence="2" key="1">
    <citation type="submission" date="2020-06" db="EMBL/GenBank/DDBJ databases">
        <authorList>
            <consortium name="Plant Systems Biology data submission"/>
        </authorList>
    </citation>
    <scope>NUCLEOTIDE SEQUENCE</scope>
    <source>
        <strain evidence="2">D6</strain>
    </source>
</reference>
<comment type="caution">
    <text evidence="2">The sequence shown here is derived from an EMBL/GenBank/DDBJ whole genome shotgun (WGS) entry which is preliminary data.</text>
</comment>
<dbReference type="Proteomes" id="UP001153069">
    <property type="component" value="Unassembled WGS sequence"/>
</dbReference>
<dbReference type="AlphaFoldDB" id="A0A9N8D7K7"/>
<evidence type="ECO:0000313" key="3">
    <source>
        <dbReference type="Proteomes" id="UP001153069"/>
    </source>
</evidence>
<organism evidence="2 3">
    <name type="scientific">Seminavis robusta</name>
    <dbReference type="NCBI Taxonomy" id="568900"/>
    <lineage>
        <taxon>Eukaryota</taxon>
        <taxon>Sar</taxon>
        <taxon>Stramenopiles</taxon>
        <taxon>Ochrophyta</taxon>
        <taxon>Bacillariophyta</taxon>
        <taxon>Bacillariophyceae</taxon>
        <taxon>Bacillariophycidae</taxon>
        <taxon>Naviculales</taxon>
        <taxon>Naviculaceae</taxon>
        <taxon>Seminavis</taxon>
    </lineage>
</organism>
<keyword evidence="1" id="KW-0812">Transmembrane</keyword>
<gene>
    <name evidence="2" type="ORF">SEMRO_30_G019600.1</name>
</gene>
<sequence length="492" mass="54973">MSDASSVASRQQTISTSVPTTSSVWNCEDLPASMFWKGAMKRRQSSLFLMVLLSTLLLASLLALTNVPRDEHSPRMLMHPLSSIKHSQPQDETSIRYLTFGSSSTWGEGLDDPHTQAYPWRLSPTVHNVAARVGGISLSAICTQSIVGEGIYDVIVMEMIEGVTDVEAVMQLARRIRQRFPIAKLVFVRLWSPASHIVYDNHVPLLEWWNQQADAPLLQPQEKDSLLQSYPFQSALLNSDPSRWSFADYSQQSQEIDAVVEEVQGYLYQLPLPNAAEQPIPIMLTSSDTMDFFHEKNPLWLSPKGHEMVAEGVQRLVRQAPEPAQPLPQLGTWGVGDACSLWYGTGDYSTLRSRRRASLVDFSKGTDGFHKHAVEISRRGGSVDVNNPFAEPRMLYLTYMTAQGREYPRTKVTVGGKASVMIDPVHEDVDTEDHLTRTTAVGLVPPGRTVLQLNSLDADSTSRFRLVGLHFLNKGKVPIPFEFDFEPDTAHR</sequence>
<evidence type="ECO:0000313" key="2">
    <source>
        <dbReference type="EMBL" id="CAB9498017.1"/>
    </source>
</evidence>
<keyword evidence="3" id="KW-1185">Reference proteome</keyword>
<proteinExistence type="predicted"/>
<keyword evidence="1" id="KW-1133">Transmembrane helix</keyword>